<dbReference type="SUPFAM" id="SSF48726">
    <property type="entry name" value="Immunoglobulin"/>
    <property type="match status" value="1"/>
</dbReference>
<dbReference type="Gene3D" id="2.60.40.10">
    <property type="entry name" value="Immunoglobulins"/>
    <property type="match status" value="1"/>
</dbReference>
<dbReference type="OrthoDB" id="6106100at2759"/>
<proteinExistence type="predicted"/>
<protein>
    <submittedName>
        <fullName evidence="1">Uncharacterized protein</fullName>
    </submittedName>
</protein>
<dbReference type="AlphaFoldDB" id="A0A821XLR4"/>
<dbReference type="InterPro" id="IPR036179">
    <property type="entry name" value="Ig-like_dom_sf"/>
</dbReference>
<reference evidence="1" key="1">
    <citation type="submission" date="2021-02" db="EMBL/GenBank/DDBJ databases">
        <authorList>
            <person name="Steward A R."/>
        </authorList>
    </citation>
    <scope>NUCLEOTIDE SEQUENCE</scope>
</reference>
<dbReference type="EMBL" id="CAJOBZ010000069">
    <property type="protein sequence ID" value="CAF4945616.1"/>
    <property type="molecule type" value="Genomic_DNA"/>
</dbReference>
<evidence type="ECO:0000313" key="2">
    <source>
        <dbReference type="Proteomes" id="UP000663880"/>
    </source>
</evidence>
<dbReference type="InterPro" id="IPR013783">
    <property type="entry name" value="Ig-like_fold"/>
</dbReference>
<evidence type="ECO:0000313" key="1">
    <source>
        <dbReference type="EMBL" id="CAF4945616.1"/>
    </source>
</evidence>
<accession>A0A821XLR4</accession>
<sequence length="89" mass="10005">MTISHEPNATFAELVITNVKADDEGVYRCEITYLQVGEDCNTVQVTDFHTYMIHSGPDLIWPHVAHAQYPPSTISSTVVVCNFHCLIRI</sequence>
<dbReference type="CDD" id="cd00096">
    <property type="entry name" value="Ig"/>
    <property type="match status" value="1"/>
</dbReference>
<comment type="caution">
    <text evidence="1">The sequence shown here is derived from an EMBL/GenBank/DDBJ whole genome shotgun (WGS) entry which is preliminary data.</text>
</comment>
<dbReference type="Proteomes" id="UP000663880">
    <property type="component" value="Unassembled WGS sequence"/>
</dbReference>
<gene>
    <name evidence="1" type="ORF">PMACD_LOCUS15146</name>
</gene>
<organism evidence="1 2">
    <name type="scientific">Pieris macdunnoughi</name>
    <dbReference type="NCBI Taxonomy" id="345717"/>
    <lineage>
        <taxon>Eukaryota</taxon>
        <taxon>Metazoa</taxon>
        <taxon>Ecdysozoa</taxon>
        <taxon>Arthropoda</taxon>
        <taxon>Hexapoda</taxon>
        <taxon>Insecta</taxon>
        <taxon>Pterygota</taxon>
        <taxon>Neoptera</taxon>
        <taxon>Endopterygota</taxon>
        <taxon>Lepidoptera</taxon>
        <taxon>Glossata</taxon>
        <taxon>Ditrysia</taxon>
        <taxon>Papilionoidea</taxon>
        <taxon>Pieridae</taxon>
        <taxon>Pierinae</taxon>
        <taxon>Pieris</taxon>
    </lineage>
</organism>
<name>A0A821XLR4_9NEOP</name>
<keyword evidence="2" id="KW-1185">Reference proteome</keyword>